<keyword evidence="4" id="KW-0255">Endonuclease</keyword>
<keyword evidence="4" id="KW-0378">Hydrolase</keyword>
<protein>
    <recommendedName>
        <fullName evidence="7">CCHC-type domain-containing protein</fullName>
    </recommendedName>
</protein>
<dbReference type="InterPro" id="IPR036875">
    <property type="entry name" value="Znf_CCHC_sf"/>
</dbReference>
<evidence type="ECO:0000256" key="5">
    <source>
        <dbReference type="PROSITE-ProRule" id="PRU00047"/>
    </source>
</evidence>
<feature type="region of interest" description="Disordered" evidence="6">
    <location>
        <begin position="180"/>
        <end position="231"/>
    </location>
</feature>
<keyword evidence="5" id="KW-0863">Zinc-finger</keyword>
<evidence type="ECO:0000256" key="2">
    <source>
        <dbReference type="ARBA" id="ARBA00022695"/>
    </source>
</evidence>
<dbReference type="Gene3D" id="3.10.10.10">
    <property type="entry name" value="HIV Type 1 Reverse Transcriptase, subunit A, domain 1"/>
    <property type="match status" value="1"/>
</dbReference>
<feature type="region of interest" description="Disordered" evidence="6">
    <location>
        <begin position="561"/>
        <end position="598"/>
    </location>
</feature>
<dbReference type="PANTHER" id="PTHR37984">
    <property type="entry name" value="PROTEIN CBG26694"/>
    <property type="match status" value="1"/>
</dbReference>
<dbReference type="SUPFAM" id="SSF56672">
    <property type="entry name" value="DNA/RNA polymerases"/>
    <property type="match status" value="1"/>
</dbReference>
<dbReference type="EnsemblMetazoa" id="AALFPA23_010004.R13888">
    <property type="protein sequence ID" value="AALFPA23_010004.P13888"/>
    <property type="gene ID" value="AALFPA23_010004"/>
</dbReference>
<dbReference type="Proteomes" id="UP000069940">
    <property type="component" value="Unassembled WGS sequence"/>
</dbReference>
<dbReference type="SUPFAM" id="SSF57756">
    <property type="entry name" value="Retrovirus zinc finger-like domains"/>
    <property type="match status" value="1"/>
</dbReference>
<keyword evidence="2" id="KW-0548">Nucleotidyltransferase</keyword>
<evidence type="ECO:0000313" key="8">
    <source>
        <dbReference type="EnsemblMetazoa" id="AALFPA23_010004.P13888"/>
    </source>
</evidence>
<keyword evidence="9" id="KW-1185">Reference proteome</keyword>
<dbReference type="SUPFAM" id="SSF50630">
    <property type="entry name" value="Acid proteases"/>
    <property type="match status" value="1"/>
</dbReference>
<feature type="domain" description="CCHC-type" evidence="7">
    <location>
        <begin position="244"/>
        <end position="257"/>
    </location>
</feature>
<dbReference type="InterPro" id="IPR050951">
    <property type="entry name" value="Retrovirus_Pol_polyprotein"/>
</dbReference>
<proteinExistence type="predicted"/>
<sequence>MAPTGLIGVLDHYVVGRSFTNYIKRFDIYCKINNVPEDQKRSYFITLSGEAVYDELAKLYPDVDVETVSYADIVKKLKSRFDKVDPALMQRYRFYTRFQGPTESSENFVLAVKLLAEQCNFGQFKETAIRDRLIMGLGDKTLQYKLLMEDDLSMEAVEKMIINSEDAGNRVRIMNEGSASNVHSVKHRIGRRNEPESHDNWHTDNRYRHRSNSRGRQVSRNAYKRWDRSTSRDQKKNFHANAICNYCKRKGHLKRDCFHFKKSIAVNSVVEPQPAMDDVAHYYKRMKVKKSSDEDNSDYECLMIKAVNSVSEPCLIKVSVNDECLAMEMDTGSVVSVIGKNTYYEKFSKIPLSNCTRRLVVVSGSRLKILGELEVFVSVNNKTAVARLIVLQTDNNFTPLIGRDWMDLFFPHWRKGLIGLEAVKQVGFEDDKEQLLGYEAELILKNDQPIFKRAYEVPYKIRDKLLNHLDMLEKQNVVTPIAASEWASPVIAVMKKDGDIRMVIDCKISLGHQTVTAHRNQLKLIHDQRRSSMVLMPFHERKRRRDSIELEDPFIGFPDVPHVPEQRETKKRKLISVARSPVITRSATRSNQEEKVLE</sequence>
<evidence type="ECO:0000256" key="3">
    <source>
        <dbReference type="ARBA" id="ARBA00022722"/>
    </source>
</evidence>
<evidence type="ECO:0000313" key="9">
    <source>
        <dbReference type="Proteomes" id="UP000069940"/>
    </source>
</evidence>
<evidence type="ECO:0000256" key="4">
    <source>
        <dbReference type="ARBA" id="ARBA00022759"/>
    </source>
</evidence>
<dbReference type="RefSeq" id="XP_062701960.1">
    <property type="nucleotide sequence ID" value="XM_062845976.1"/>
</dbReference>
<dbReference type="PANTHER" id="PTHR37984:SF5">
    <property type="entry name" value="PROTEIN NYNRIN-LIKE"/>
    <property type="match status" value="1"/>
</dbReference>
<dbReference type="Gene3D" id="2.40.70.10">
    <property type="entry name" value="Acid Proteases"/>
    <property type="match status" value="1"/>
</dbReference>
<accession>A0ABM1YKJ3</accession>
<organism evidence="8 9">
    <name type="scientific">Aedes albopictus</name>
    <name type="common">Asian tiger mosquito</name>
    <name type="synonym">Stegomyia albopicta</name>
    <dbReference type="NCBI Taxonomy" id="7160"/>
    <lineage>
        <taxon>Eukaryota</taxon>
        <taxon>Metazoa</taxon>
        <taxon>Ecdysozoa</taxon>
        <taxon>Arthropoda</taxon>
        <taxon>Hexapoda</taxon>
        <taxon>Insecta</taxon>
        <taxon>Pterygota</taxon>
        <taxon>Neoptera</taxon>
        <taxon>Endopterygota</taxon>
        <taxon>Diptera</taxon>
        <taxon>Nematocera</taxon>
        <taxon>Culicoidea</taxon>
        <taxon>Culicidae</taxon>
        <taxon>Culicinae</taxon>
        <taxon>Aedini</taxon>
        <taxon>Aedes</taxon>
        <taxon>Stegomyia</taxon>
    </lineage>
</organism>
<evidence type="ECO:0000256" key="1">
    <source>
        <dbReference type="ARBA" id="ARBA00022679"/>
    </source>
</evidence>
<evidence type="ECO:0000259" key="7">
    <source>
        <dbReference type="PROSITE" id="PS50158"/>
    </source>
</evidence>
<keyword evidence="5" id="KW-0479">Metal-binding</keyword>
<evidence type="ECO:0000256" key="6">
    <source>
        <dbReference type="SAM" id="MobiDB-lite"/>
    </source>
</evidence>
<feature type="compositionally biased region" description="Basic and acidic residues" evidence="6">
    <location>
        <begin position="191"/>
        <end position="206"/>
    </location>
</feature>
<reference evidence="9" key="1">
    <citation type="journal article" date="2015" name="Proc. Natl. Acad. Sci. U.S.A.">
        <title>Genome sequence of the Asian Tiger mosquito, Aedes albopictus, reveals insights into its biology, genetics, and evolution.</title>
        <authorList>
            <person name="Chen X.G."/>
            <person name="Jiang X."/>
            <person name="Gu J."/>
            <person name="Xu M."/>
            <person name="Wu Y."/>
            <person name="Deng Y."/>
            <person name="Zhang C."/>
            <person name="Bonizzoni M."/>
            <person name="Dermauw W."/>
            <person name="Vontas J."/>
            <person name="Armbruster P."/>
            <person name="Huang X."/>
            <person name="Yang Y."/>
            <person name="Zhang H."/>
            <person name="He W."/>
            <person name="Peng H."/>
            <person name="Liu Y."/>
            <person name="Wu K."/>
            <person name="Chen J."/>
            <person name="Lirakis M."/>
            <person name="Topalis P."/>
            <person name="Van Leeuwen T."/>
            <person name="Hall A.B."/>
            <person name="Jiang X."/>
            <person name="Thorpe C."/>
            <person name="Mueller R.L."/>
            <person name="Sun C."/>
            <person name="Waterhouse R.M."/>
            <person name="Yan G."/>
            <person name="Tu Z.J."/>
            <person name="Fang X."/>
            <person name="James A.A."/>
        </authorList>
    </citation>
    <scope>NUCLEOTIDE SEQUENCE [LARGE SCALE GENOMIC DNA]</scope>
    <source>
        <strain evidence="9">Foshan</strain>
    </source>
</reference>
<dbReference type="InterPro" id="IPR001878">
    <property type="entry name" value="Znf_CCHC"/>
</dbReference>
<dbReference type="InterPro" id="IPR043502">
    <property type="entry name" value="DNA/RNA_pol_sf"/>
</dbReference>
<keyword evidence="1" id="KW-0808">Transferase</keyword>
<reference evidence="8" key="2">
    <citation type="submission" date="2025-05" db="UniProtKB">
        <authorList>
            <consortium name="EnsemblMetazoa"/>
        </authorList>
    </citation>
    <scope>IDENTIFICATION</scope>
    <source>
        <strain evidence="8">Foshan</strain>
    </source>
</reference>
<keyword evidence="5" id="KW-0862">Zinc</keyword>
<dbReference type="PROSITE" id="PS50158">
    <property type="entry name" value="ZF_CCHC"/>
    <property type="match status" value="1"/>
</dbReference>
<keyword evidence="3" id="KW-0540">Nuclease</keyword>
<dbReference type="GeneID" id="134285372"/>
<dbReference type="InterPro" id="IPR021109">
    <property type="entry name" value="Peptidase_aspartic_dom_sf"/>
</dbReference>
<name>A0ABM1YKJ3_AEDAL</name>